<feature type="non-terminal residue" evidence="2">
    <location>
        <position position="1"/>
    </location>
</feature>
<evidence type="ECO:0000313" key="2">
    <source>
        <dbReference type="EMBL" id="RDX72741.1"/>
    </source>
</evidence>
<dbReference type="AlphaFoldDB" id="A0A371F370"/>
<feature type="region of interest" description="Disordered" evidence="1">
    <location>
        <begin position="1"/>
        <end position="33"/>
    </location>
</feature>
<evidence type="ECO:0000313" key="3">
    <source>
        <dbReference type="Proteomes" id="UP000257109"/>
    </source>
</evidence>
<proteinExistence type="predicted"/>
<evidence type="ECO:0008006" key="4">
    <source>
        <dbReference type="Google" id="ProtNLM"/>
    </source>
</evidence>
<evidence type="ECO:0000256" key="1">
    <source>
        <dbReference type="SAM" id="MobiDB-lite"/>
    </source>
</evidence>
<organism evidence="2 3">
    <name type="scientific">Mucuna pruriens</name>
    <name type="common">Velvet bean</name>
    <name type="synonym">Dolichos pruriens</name>
    <dbReference type="NCBI Taxonomy" id="157652"/>
    <lineage>
        <taxon>Eukaryota</taxon>
        <taxon>Viridiplantae</taxon>
        <taxon>Streptophyta</taxon>
        <taxon>Embryophyta</taxon>
        <taxon>Tracheophyta</taxon>
        <taxon>Spermatophyta</taxon>
        <taxon>Magnoliopsida</taxon>
        <taxon>eudicotyledons</taxon>
        <taxon>Gunneridae</taxon>
        <taxon>Pentapetalae</taxon>
        <taxon>rosids</taxon>
        <taxon>fabids</taxon>
        <taxon>Fabales</taxon>
        <taxon>Fabaceae</taxon>
        <taxon>Papilionoideae</taxon>
        <taxon>50 kb inversion clade</taxon>
        <taxon>NPAAA clade</taxon>
        <taxon>indigoferoid/millettioid clade</taxon>
        <taxon>Phaseoleae</taxon>
        <taxon>Mucuna</taxon>
    </lineage>
</organism>
<dbReference type="EMBL" id="QJKJ01010787">
    <property type="protein sequence ID" value="RDX72741.1"/>
    <property type="molecule type" value="Genomic_DNA"/>
</dbReference>
<dbReference type="Proteomes" id="UP000257109">
    <property type="component" value="Unassembled WGS sequence"/>
</dbReference>
<gene>
    <name evidence="2" type="ORF">CR513_47729</name>
</gene>
<keyword evidence="3" id="KW-1185">Reference proteome</keyword>
<sequence>MLNARKPKRDGNIWKNGKASQELPTTELAPDRTQLRRMVKKDIETFKEYAKQWREIVAHVQPPLSEKEMVTMYIDTL</sequence>
<comment type="caution">
    <text evidence="2">The sequence shown here is derived from an EMBL/GenBank/DDBJ whole genome shotgun (WGS) entry which is preliminary data.</text>
</comment>
<reference evidence="2" key="1">
    <citation type="submission" date="2018-05" db="EMBL/GenBank/DDBJ databases">
        <title>Draft genome of Mucuna pruriens seed.</title>
        <authorList>
            <person name="Nnadi N.E."/>
            <person name="Vos R."/>
            <person name="Hasami M.H."/>
            <person name="Devisetty U.K."/>
            <person name="Aguiy J.C."/>
        </authorList>
    </citation>
    <scope>NUCLEOTIDE SEQUENCE [LARGE SCALE GENOMIC DNA]</scope>
    <source>
        <strain evidence="2">JCA_2017</strain>
    </source>
</reference>
<protein>
    <recommendedName>
        <fullName evidence="4">Retrotransposon gag domain-containing protein</fullName>
    </recommendedName>
</protein>
<dbReference type="OrthoDB" id="1750196at2759"/>
<name>A0A371F370_MUCPR</name>
<accession>A0A371F370</accession>